<evidence type="ECO:0000256" key="13">
    <source>
        <dbReference type="NCBIfam" id="TIGR00418"/>
    </source>
</evidence>
<comment type="caution">
    <text evidence="16">The sequence shown here is derived from an EMBL/GenBank/DDBJ whole genome shotgun (WGS) entry which is preliminary data.</text>
</comment>
<comment type="similarity">
    <text evidence="1">Belongs to the class-II aminoacyl-tRNA synthetase family.</text>
</comment>
<evidence type="ECO:0000256" key="8">
    <source>
        <dbReference type="ARBA" id="ARBA00022840"/>
    </source>
</evidence>
<dbReference type="InterPro" id="IPR033728">
    <property type="entry name" value="ThrRS_core"/>
</dbReference>
<evidence type="ECO:0000313" key="17">
    <source>
        <dbReference type="Proteomes" id="UP000326912"/>
    </source>
</evidence>
<keyword evidence="9" id="KW-0694">RNA-binding</keyword>
<dbReference type="InterPro" id="IPR018163">
    <property type="entry name" value="Thr/Ala-tRNA-synth_IIc_edit"/>
</dbReference>
<keyword evidence="6" id="KW-0547">Nucleotide-binding</keyword>
<dbReference type="CDD" id="cd00771">
    <property type="entry name" value="ThrRS_core"/>
    <property type="match status" value="1"/>
</dbReference>
<evidence type="ECO:0000256" key="10">
    <source>
        <dbReference type="ARBA" id="ARBA00022917"/>
    </source>
</evidence>
<dbReference type="EC" id="6.1.1.3" evidence="2 13"/>
<dbReference type="Pfam" id="PF07973">
    <property type="entry name" value="tRNA_SAD"/>
    <property type="match status" value="1"/>
</dbReference>
<evidence type="ECO:0000256" key="1">
    <source>
        <dbReference type="ARBA" id="ARBA00008226"/>
    </source>
</evidence>
<proteinExistence type="inferred from homology"/>
<dbReference type="GO" id="GO:0006435">
    <property type="term" value="P:threonyl-tRNA aminoacylation"/>
    <property type="evidence" value="ECO:0007669"/>
    <property type="project" value="UniProtKB-UniRule"/>
</dbReference>
<evidence type="ECO:0000256" key="7">
    <source>
        <dbReference type="ARBA" id="ARBA00022833"/>
    </source>
</evidence>
<evidence type="ECO:0000256" key="4">
    <source>
        <dbReference type="ARBA" id="ARBA00022598"/>
    </source>
</evidence>
<dbReference type="Gene3D" id="3.30.980.10">
    <property type="entry name" value="Threonyl-trna Synthetase, Chain A, domain 2"/>
    <property type="match status" value="1"/>
</dbReference>
<dbReference type="SUPFAM" id="SSF52954">
    <property type="entry name" value="Class II aaRS ABD-related"/>
    <property type="match status" value="1"/>
</dbReference>
<evidence type="ECO:0000256" key="11">
    <source>
        <dbReference type="ARBA" id="ARBA00023146"/>
    </source>
</evidence>
<keyword evidence="10" id="KW-0648">Protein biosynthesis</keyword>
<evidence type="ECO:0000256" key="6">
    <source>
        <dbReference type="ARBA" id="ARBA00022741"/>
    </source>
</evidence>
<keyword evidence="17" id="KW-1185">Reference proteome</keyword>
<evidence type="ECO:0000313" key="16">
    <source>
        <dbReference type="EMBL" id="GER91910.1"/>
    </source>
</evidence>
<keyword evidence="8" id="KW-0067">ATP-binding</keyword>
<evidence type="ECO:0000256" key="3">
    <source>
        <dbReference type="ARBA" id="ARBA00022555"/>
    </source>
</evidence>
<dbReference type="SUPFAM" id="SSF55681">
    <property type="entry name" value="Class II aaRS and biotin synthetases"/>
    <property type="match status" value="1"/>
</dbReference>
<organism evidence="16 17">
    <name type="scientific">Dictyobacter vulcani</name>
    <dbReference type="NCBI Taxonomy" id="2607529"/>
    <lineage>
        <taxon>Bacteria</taxon>
        <taxon>Bacillati</taxon>
        <taxon>Chloroflexota</taxon>
        <taxon>Ktedonobacteria</taxon>
        <taxon>Ktedonobacterales</taxon>
        <taxon>Dictyobacteraceae</taxon>
        <taxon>Dictyobacter</taxon>
    </lineage>
</organism>
<dbReference type="InterPro" id="IPR006195">
    <property type="entry name" value="aa-tRNA-synth_II"/>
</dbReference>
<dbReference type="GO" id="GO:0000049">
    <property type="term" value="F:tRNA binding"/>
    <property type="evidence" value="ECO:0007669"/>
    <property type="project" value="UniProtKB-KW"/>
</dbReference>
<evidence type="ECO:0000256" key="5">
    <source>
        <dbReference type="ARBA" id="ARBA00022723"/>
    </source>
</evidence>
<dbReference type="InterPro" id="IPR045864">
    <property type="entry name" value="aa-tRNA-synth_II/BPL/LPL"/>
</dbReference>
<keyword evidence="5" id="KW-0479">Metal-binding</keyword>
<feature type="compositionally biased region" description="Basic and acidic residues" evidence="14">
    <location>
        <begin position="462"/>
        <end position="475"/>
    </location>
</feature>
<dbReference type="Gene3D" id="3.30.930.10">
    <property type="entry name" value="Bira Bifunctional Protein, Domain 2"/>
    <property type="match status" value="1"/>
</dbReference>
<dbReference type="SMART" id="SM00863">
    <property type="entry name" value="tRNA_SAD"/>
    <property type="match status" value="1"/>
</dbReference>
<dbReference type="EMBL" id="BKZW01000004">
    <property type="protein sequence ID" value="GER91910.1"/>
    <property type="molecule type" value="Genomic_DNA"/>
</dbReference>
<keyword evidence="7" id="KW-0862">Zinc</keyword>
<dbReference type="PANTHER" id="PTHR11451">
    <property type="entry name" value="THREONINE-TRNA LIGASE"/>
    <property type="match status" value="1"/>
</dbReference>
<keyword evidence="4" id="KW-0436">Ligase</keyword>
<dbReference type="NCBIfam" id="TIGR00418">
    <property type="entry name" value="thrS"/>
    <property type="match status" value="1"/>
</dbReference>
<evidence type="ECO:0000256" key="14">
    <source>
        <dbReference type="SAM" id="MobiDB-lite"/>
    </source>
</evidence>
<dbReference type="Proteomes" id="UP000326912">
    <property type="component" value="Unassembled WGS sequence"/>
</dbReference>
<dbReference type="PROSITE" id="PS50862">
    <property type="entry name" value="AA_TRNA_LIGASE_II"/>
    <property type="match status" value="1"/>
</dbReference>
<dbReference type="FunFam" id="3.30.930.10:FF:000002">
    <property type="entry name" value="Threonine--tRNA ligase"/>
    <property type="match status" value="1"/>
</dbReference>
<dbReference type="GO" id="GO:0005737">
    <property type="term" value="C:cytoplasm"/>
    <property type="evidence" value="ECO:0007669"/>
    <property type="project" value="UniProtKB-UniRule"/>
</dbReference>
<dbReference type="InterPro" id="IPR002314">
    <property type="entry name" value="aa-tRNA-synt_IIb"/>
</dbReference>
<dbReference type="InterPro" id="IPR012947">
    <property type="entry name" value="tRNA_SAD"/>
</dbReference>
<dbReference type="PRINTS" id="PR01047">
    <property type="entry name" value="TRNASYNTHTHR"/>
</dbReference>
<sequence>MSKRKQPYKVELLNLLKERGSTAVVEETGDSDAVGVSSDQGVDKVSFYQTGDFVDLCRGPHVDSTKQIGVFKLMSIAGAYWRGDEKNPQLQRLYGTAFNNKEELDHYLWFLEEAKKRDHRRLGQELDLFTFSDLVGGGLPLFTPKGTVIRDLLEEFVQSLEKPHGYQRVRIPHITKSDLYKVSGHWDKFQDDIFHVSGKSGEDFCMKPMNCPHHTQIFASRMRSYRELPIRFSEVTAVYRDELPGTLQGLSRVRAITQDDAHVFCRPDQVADEARRIYEIIDGFYKPFGMNLSIRLSLWDERHPEKYLGTAETWNNAQEQLRQFLRDNNVTWTEEAGEAAFYGPKIDFTAKDALDRSWQLATIQLDFNLPERFNLEYIGADGHPTRPVMLHRAILGSVERFMSVLIEHYAGAFPTWLAPVQAVVIPIADRHVDYAYEVKKALQAIELPNGRTCASRSTRPRIHAEEDPQRPDAENPIHACPWR</sequence>
<dbReference type="GO" id="GO:0004829">
    <property type="term" value="F:threonine-tRNA ligase activity"/>
    <property type="evidence" value="ECO:0007669"/>
    <property type="project" value="UniProtKB-UniRule"/>
</dbReference>
<accession>A0A5J4KZB8</accession>
<evidence type="ECO:0000256" key="9">
    <source>
        <dbReference type="ARBA" id="ARBA00022884"/>
    </source>
</evidence>
<feature type="domain" description="Aminoacyl-transfer RNA synthetases class-II family profile" evidence="15">
    <location>
        <begin position="144"/>
        <end position="414"/>
    </location>
</feature>
<name>A0A5J4KZB8_9CHLR</name>
<dbReference type="AlphaFoldDB" id="A0A5J4KZB8"/>
<feature type="region of interest" description="Disordered" evidence="14">
    <location>
        <begin position="452"/>
        <end position="483"/>
    </location>
</feature>
<evidence type="ECO:0000256" key="12">
    <source>
        <dbReference type="ARBA" id="ARBA00049515"/>
    </source>
</evidence>
<keyword evidence="11" id="KW-0030">Aminoacyl-tRNA synthetase</keyword>
<dbReference type="GO" id="GO:0046872">
    <property type="term" value="F:metal ion binding"/>
    <property type="evidence" value="ECO:0007669"/>
    <property type="project" value="UniProtKB-KW"/>
</dbReference>
<protein>
    <recommendedName>
        <fullName evidence="2 13">Threonine--tRNA ligase</fullName>
        <ecNumber evidence="2 13">6.1.1.3</ecNumber>
    </recommendedName>
</protein>
<dbReference type="Pfam" id="PF00587">
    <property type="entry name" value="tRNA-synt_2b"/>
    <property type="match status" value="1"/>
</dbReference>
<dbReference type="InterPro" id="IPR036621">
    <property type="entry name" value="Anticodon-bd_dom_sf"/>
</dbReference>
<dbReference type="InterPro" id="IPR002320">
    <property type="entry name" value="Thr-tRNA-ligase_IIa"/>
</dbReference>
<dbReference type="PANTHER" id="PTHR11451:SF44">
    <property type="entry name" value="THREONINE--TRNA LIGASE, CHLOROPLASTIC_MITOCHONDRIAL 2"/>
    <property type="match status" value="1"/>
</dbReference>
<reference evidence="16 17" key="1">
    <citation type="submission" date="2019-10" db="EMBL/GenBank/DDBJ databases">
        <title>Dictyobacter vulcani sp. nov., within the class Ktedonobacteria, isolated from soil of volcanic Mt. Zao.</title>
        <authorList>
            <person name="Zheng Y."/>
            <person name="Wang C.M."/>
            <person name="Sakai Y."/>
            <person name="Abe K."/>
            <person name="Yokota A."/>
            <person name="Yabe S."/>
        </authorList>
    </citation>
    <scope>NUCLEOTIDE SEQUENCE [LARGE SCALE GENOMIC DNA]</scope>
    <source>
        <strain evidence="16 17">W12</strain>
    </source>
</reference>
<dbReference type="GO" id="GO:0005524">
    <property type="term" value="F:ATP binding"/>
    <property type="evidence" value="ECO:0007669"/>
    <property type="project" value="UniProtKB-KW"/>
</dbReference>
<gene>
    <name evidence="16" type="ORF">KDW_60720</name>
</gene>
<comment type="catalytic activity">
    <reaction evidence="12">
        <text>tRNA(Thr) + L-threonine + ATP = L-threonyl-tRNA(Thr) + AMP + diphosphate + H(+)</text>
        <dbReference type="Rhea" id="RHEA:24624"/>
        <dbReference type="Rhea" id="RHEA-COMP:9670"/>
        <dbReference type="Rhea" id="RHEA-COMP:9704"/>
        <dbReference type="ChEBI" id="CHEBI:15378"/>
        <dbReference type="ChEBI" id="CHEBI:30616"/>
        <dbReference type="ChEBI" id="CHEBI:33019"/>
        <dbReference type="ChEBI" id="CHEBI:57926"/>
        <dbReference type="ChEBI" id="CHEBI:78442"/>
        <dbReference type="ChEBI" id="CHEBI:78534"/>
        <dbReference type="ChEBI" id="CHEBI:456215"/>
        <dbReference type="EC" id="6.1.1.3"/>
    </reaction>
</comment>
<dbReference type="SUPFAM" id="SSF55186">
    <property type="entry name" value="ThrRS/AlaRS common domain"/>
    <property type="match status" value="1"/>
</dbReference>
<evidence type="ECO:0000256" key="2">
    <source>
        <dbReference type="ARBA" id="ARBA00013163"/>
    </source>
</evidence>
<dbReference type="Gene3D" id="3.40.50.800">
    <property type="entry name" value="Anticodon-binding domain"/>
    <property type="match status" value="1"/>
</dbReference>
<dbReference type="RefSeq" id="WP_198925693.1">
    <property type="nucleotide sequence ID" value="NZ_BKZW01000004.1"/>
</dbReference>
<evidence type="ECO:0000259" key="15">
    <source>
        <dbReference type="PROSITE" id="PS50862"/>
    </source>
</evidence>
<keyword evidence="3" id="KW-0820">tRNA-binding</keyword>